<feature type="signal peptide" evidence="2">
    <location>
        <begin position="1"/>
        <end position="19"/>
    </location>
</feature>
<sequence>MKKIYFIFILTLTASFANAQWAGFTNTGGDELWSNDANWAFPGGVTELAPGQKIDIYQGPTTVTLDEAYTAKGLKMPANKAESFTLTGAEKLIIDIADGTQGNDVSGLKAIANDSSDPTTLTLDCDVTIANTATIDQFKGVSVCNINGHPDSKVIFDSSKTLEIAGTGTTSFWGFGEFHVNGTLIGAQGILVGGGAGGGILYLGSSTSDVSGFTGALTLANESELTLQSNGSSTINNIKVQLNGNVGKLTLESENVLNSNEIRVSTKAGQAFILNMFVNANQTLQGIKIKGDGSTLNLNIGSGVTSVAFGANNANWHANSIINIIGYKEGVVKFGTDNTSLNGGAYLANIRIDGQQAPMGEPLSLDAEGNLIGAASLVLSTEKHNAFQFSMYPNPVKEIINFNTKEPLASAKVYDLLGKEVLKISQPISNINVSSLNRGLYVLQLEAKNGGLVTRKFIKE</sequence>
<comment type="caution">
    <text evidence="4">The sequence shown here is derived from an EMBL/GenBank/DDBJ whole genome shotgun (WGS) entry which is preliminary data.</text>
</comment>
<protein>
    <recommendedName>
        <fullName evidence="3">Secretion system C-terminal sorting domain-containing protein</fullName>
    </recommendedName>
</protein>
<organism evidence="4 5">
    <name type="scientific">Algibacter mikhailovii</name>
    <dbReference type="NCBI Taxonomy" id="425498"/>
    <lineage>
        <taxon>Bacteria</taxon>
        <taxon>Pseudomonadati</taxon>
        <taxon>Bacteroidota</taxon>
        <taxon>Flavobacteriia</taxon>
        <taxon>Flavobacteriales</taxon>
        <taxon>Flavobacteriaceae</taxon>
        <taxon>Algibacter</taxon>
    </lineage>
</organism>
<gene>
    <name evidence="4" type="ORF">GCM10007028_27250</name>
</gene>
<keyword evidence="5" id="KW-1185">Reference proteome</keyword>
<accession>A0A918R6K7</accession>
<dbReference type="InterPro" id="IPR026444">
    <property type="entry name" value="Secre_tail"/>
</dbReference>
<dbReference type="RefSeq" id="WP_189361616.1">
    <property type="nucleotide sequence ID" value="NZ_BMWZ01000006.1"/>
</dbReference>
<dbReference type="NCBIfam" id="TIGR04183">
    <property type="entry name" value="Por_Secre_tail"/>
    <property type="match status" value="1"/>
</dbReference>
<keyword evidence="1 2" id="KW-0732">Signal</keyword>
<reference evidence="4" key="1">
    <citation type="journal article" date="2014" name="Int. J. Syst. Evol. Microbiol.">
        <title>Complete genome sequence of Corynebacterium casei LMG S-19264T (=DSM 44701T), isolated from a smear-ripened cheese.</title>
        <authorList>
            <consortium name="US DOE Joint Genome Institute (JGI-PGF)"/>
            <person name="Walter F."/>
            <person name="Albersmeier A."/>
            <person name="Kalinowski J."/>
            <person name="Ruckert C."/>
        </authorList>
    </citation>
    <scope>NUCLEOTIDE SEQUENCE</scope>
    <source>
        <strain evidence="4">KCTC 12710</strain>
    </source>
</reference>
<evidence type="ECO:0000259" key="3">
    <source>
        <dbReference type="Pfam" id="PF18962"/>
    </source>
</evidence>
<reference evidence="4" key="2">
    <citation type="submission" date="2020-09" db="EMBL/GenBank/DDBJ databases">
        <authorList>
            <person name="Sun Q."/>
            <person name="Kim S."/>
        </authorList>
    </citation>
    <scope>NUCLEOTIDE SEQUENCE</scope>
    <source>
        <strain evidence="4">KCTC 12710</strain>
    </source>
</reference>
<evidence type="ECO:0000313" key="5">
    <source>
        <dbReference type="Proteomes" id="UP000636004"/>
    </source>
</evidence>
<feature type="chain" id="PRO_5038000757" description="Secretion system C-terminal sorting domain-containing protein" evidence="2">
    <location>
        <begin position="20"/>
        <end position="460"/>
    </location>
</feature>
<dbReference type="Pfam" id="PF18962">
    <property type="entry name" value="Por_Secre_tail"/>
    <property type="match status" value="1"/>
</dbReference>
<evidence type="ECO:0000256" key="2">
    <source>
        <dbReference type="SAM" id="SignalP"/>
    </source>
</evidence>
<name>A0A918R6K7_9FLAO</name>
<dbReference type="EMBL" id="BMWZ01000006">
    <property type="protein sequence ID" value="GGZ87609.1"/>
    <property type="molecule type" value="Genomic_DNA"/>
</dbReference>
<proteinExistence type="predicted"/>
<feature type="domain" description="Secretion system C-terminal sorting" evidence="3">
    <location>
        <begin position="391"/>
        <end position="458"/>
    </location>
</feature>
<dbReference type="Proteomes" id="UP000636004">
    <property type="component" value="Unassembled WGS sequence"/>
</dbReference>
<dbReference type="AlphaFoldDB" id="A0A918R6K7"/>
<evidence type="ECO:0000256" key="1">
    <source>
        <dbReference type="ARBA" id="ARBA00022729"/>
    </source>
</evidence>
<evidence type="ECO:0000313" key="4">
    <source>
        <dbReference type="EMBL" id="GGZ87609.1"/>
    </source>
</evidence>